<feature type="region of interest" description="Disordered" evidence="1">
    <location>
        <begin position="21"/>
        <end position="40"/>
    </location>
</feature>
<dbReference type="SMART" id="SM00225">
    <property type="entry name" value="BTB"/>
    <property type="match status" value="1"/>
</dbReference>
<evidence type="ECO:0000256" key="1">
    <source>
        <dbReference type="SAM" id="MobiDB-lite"/>
    </source>
</evidence>
<evidence type="ECO:0000259" key="2">
    <source>
        <dbReference type="SMART" id="SM00225"/>
    </source>
</evidence>
<dbReference type="SUPFAM" id="SSF54695">
    <property type="entry name" value="POZ domain"/>
    <property type="match status" value="1"/>
</dbReference>
<dbReference type="Gene3D" id="3.30.710.10">
    <property type="entry name" value="Potassium Channel Kv1.1, Chain A"/>
    <property type="match status" value="1"/>
</dbReference>
<dbReference type="InterPro" id="IPR011333">
    <property type="entry name" value="SKP1/BTB/POZ_sf"/>
</dbReference>
<dbReference type="AlphaFoldDB" id="A0A1Q9ES96"/>
<dbReference type="Proteomes" id="UP000186817">
    <property type="component" value="Unassembled WGS sequence"/>
</dbReference>
<dbReference type="EMBL" id="LSRX01000081">
    <property type="protein sequence ID" value="OLQ10282.1"/>
    <property type="molecule type" value="Genomic_DNA"/>
</dbReference>
<dbReference type="InterPro" id="IPR000210">
    <property type="entry name" value="BTB/POZ_dom"/>
</dbReference>
<proteinExistence type="predicted"/>
<comment type="caution">
    <text evidence="3">The sequence shown here is derived from an EMBL/GenBank/DDBJ whole genome shotgun (WGS) entry which is preliminary data.</text>
</comment>
<dbReference type="Pfam" id="PF00651">
    <property type="entry name" value="BTB"/>
    <property type="match status" value="1"/>
</dbReference>
<sequence>MRLSPELSIALQRMTNMQQQRRLANGGTRRPDQKFASATDCSHEAGMQLERLGADVTSIGRLLDEAPLVHHVRDVGLVDTGKLHKALKDSKLLIRDKIVWQATGRVSARFWTRKSSWNTRRSSATVRRIDAYYEKRRTSDILALGFVRAALAHVLSDAGTETLATYYSWEKFARNVCVCVAGNVEDDDMQVVHMNLGRLVDLSEQNFYPSLMEEPFIVNDALSKTRPQSEARRERLYGNWRRRSPGCLSQDLLRSFQEHSLDSLWFLCGEPGASEDCKAVYGGFLPLLLEASNYFAAMLSGKWAETAHEQVKVCWPAEELERLLEFLHGGRDFIRDAQDLEKALRCADFFGLPVLVVHANQWIADHLDSKNASQLWNFVDGEPRLRLKQVQDSGLHADLFVDAEDACFDFHVREFLALAWPDADSEADEDCWVPLHDLSPSLMQRLLCSGSLDVSTERLKAIVLRYARAKWDKSLAKVHAKQMMPPNVLFNRDIRDQLLGAATMSIRAVL</sequence>
<organism evidence="3 4">
    <name type="scientific">Symbiodinium microadriaticum</name>
    <name type="common">Dinoflagellate</name>
    <name type="synonym">Zooxanthella microadriatica</name>
    <dbReference type="NCBI Taxonomy" id="2951"/>
    <lineage>
        <taxon>Eukaryota</taxon>
        <taxon>Sar</taxon>
        <taxon>Alveolata</taxon>
        <taxon>Dinophyceae</taxon>
        <taxon>Suessiales</taxon>
        <taxon>Symbiodiniaceae</taxon>
        <taxon>Symbiodinium</taxon>
    </lineage>
</organism>
<gene>
    <name evidence="3" type="ORF">AK812_SmicGene6006</name>
</gene>
<keyword evidence="4" id="KW-1185">Reference proteome</keyword>
<evidence type="ECO:0000313" key="4">
    <source>
        <dbReference type="Proteomes" id="UP000186817"/>
    </source>
</evidence>
<name>A0A1Q9ES96_SYMMI</name>
<evidence type="ECO:0000313" key="3">
    <source>
        <dbReference type="EMBL" id="OLQ10282.1"/>
    </source>
</evidence>
<feature type="domain" description="BTB" evidence="2">
    <location>
        <begin position="275"/>
        <end position="367"/>
    </location>
</feature>
<accession>A0A1Q9ES96</accession>
<protein>
    <recommendedName>
        <fullName evidence="2">BTB domain-containing protein</fullName>
    </recommendedName>
</protein>
<reference evidence="3 4" key="1">
    <citation type="submission" date="2016-02" db="EMBL/GenBank/DDBJ databases">
        <title>Genome analysis of coral dinoflagellate symbionts highlights evolutionary adaptations to a symbiotic lifestyle.</title>
        <authorList>
            <person name="Aranda M."/>
            <person name="Li Y."/>
            <person name="Liew Y.J."/>
            <person name="Baumgarten S."/>
            <person name="Simakov O."/>
            <person name="Wilson M."/>
            <person name="Piel J."/>
            <person name="Ashoor H."/>
            <person name="Bougouffa S."/>
            <person name="Bajic V.B."/>
            <person name="Ryu T."/>
            <person name="Ravasi T."/>
            <person name="Bayer T."/>
            <person name="Micklem G."/>
            <person name="Kim H."/>
            <person name="Bhak J."/>
            <person name="Lajeunesse T.C."/>
            <person name="Voolstra C.R."/>
        </authorList>
    </citation>
    <scope>NUCLEOTIDE SEQUENCE [LARGE SCALE GENOMIC DNA]</scope>
    <source>
        <strain evidence="3 4">CCMP2467</strain>
    </source>
</reference>
<dbReference type="OrthoDB" id="409642at2759"/>